<dbReference type="EnsemblPlants" id="Pp3c8_3340V3.1">
    <property type="protein sequence ID" value="Pp3c8_3340V3.1"/>
    <property type="gene ID" value="Pp3c8_3340"/>
</dbReference>
<evidence type="ECO:0000313" key="2">
    <source>
        <dbReference type="EMBL" id="PNR49208.1"/>
    </source>
</evidence>
<protein>
    <submittedName>
        <fullName evidence="2 3">Uncharacterized protein</fullName>
    </submittedName>
</protein>
<reference evidence="3" key="3">
    <citation type="submission" date="2020-12" db="UniProtKB">
        <authorList>
            <consortium name="EnsemblPlants"/>
        </authorList>
    </citation>
    <scope>IDENTIFICATION</scope>
</reference>
<name>A0A2K1K607_PHYPA</name>
<gene>
    <name evidence="2" type="ORF">PHYPA_011104</name>
</gene>
<reference evidence="2 4" key="2">
    <citation type="journal article" date="2018" name="Plant J.">
        <title>The Physcomitrella patens chromosome-scale assembly reveals moss genome structure and evolution.</title>
        <authorList>
            <person name="Lang D."/>
            <person name="Ullrich K.K."/>
            <person name="Murat F."/>
            <person name="Fuchs J."/>
            <person name="Jenkins J."/>
            <person name="Haas F.B."/>
            <person name="Piednoel M."/>
            <person name="Gundlach H."/>
            <person name="Van Bel M."/>
            <person name="Meyberg R."/>
            <person name="Vives C."/>
            <person name="Morata J."/>
            <person name="Symeonidi A."/>
            <person name="Hiss M."/>
            <person name="Muchero W."/>
            <person name="Kamisugi Y."/>
            <person name="Saleh O."/>
            <person name="Blanc G."/>
            <person name="Decker E.L."/>
            <person name="van Gessel N."/>
            <person name="Grimwood J."/>
            <person name="Hayes R.D."/>
            <person name="Graham S.W."/>
            <person name="Gunter L.E."/>
            <person name="McDaniel S.F."/>
            <person name="Hoernstein S.N.W."/>
            <person name="Larsson A."/>
            <person name="Li F.W."/>
            <person name="Perroud P.F."/>
            <person name="Phillips J."/>
            <person name="Ranjan P."/>
            <person name="Rokshar D.S."/>
            <person name="Rothfels C.J."/>
            <person name="Schneider L."/>
            <person name="Shu S."/>
            <person name="Stevenson D.W."/>
            <person name="Thummler F."/>
            <person name="Tillich M."/>
            <person name="Villarreal Aguilar J.C."/>
            <person name="Widiez T."/>
            <person name="Wong G.K."/>
            <person name="Wymore A."/>
            <person name="Zhang Y."/>
            <person name="Zimmer A.D."/>
            <person name="Quatrano R.S."/>
            <person name="Mayer K.F.X."/>
            <person name="Goodstein D."/>
            <person name="Casacuberta J.M."/>
            <person name="Vandepoele K."/>
            <person name="Reski R."/>
            <person name="Cuming A.C."/>
            <person name="Tuskan G.A."/>
            <person name="Maumus F."/>
            <person name="Salse J."/>
            <person name="Schmutz J."/>
            <person name="Rensing S.A."/>
        </authorList>
    </citation>
    <scope>NUCLEOTIDE SEQUENCE [LARGE SCALE GENOMIC DNA]</scope>
    <source>
        <strain evidence="3 4">cv. Gransden 2004</strain>
    </source>
</reference>
<dbReference type="Proteomes" id="UP000006727">
    <property type="component" value="Chromosome 8"/>
</dbReference>
<organism evidence="2">
    <name type="scientific">Physcomitrium patens</name>
    <name type="common">Spreading-leaved earth moss</name>
    <name type="synonym">Physcomitrella patens</name>
    <dbReference type="NCBI Taxonomy" id="3218"/>
    <lineage>
        <taxon>Eukaryota</taxon>
        <taxon>Viridiplantae</taxon>
        <taxon>Streptophyta</taxon>
        <taxon>Embryophyta</taxon>
        <taxon>Bryophyta</taxon>
        <taxon>Bryophytina</taxon>
        <taxon>Bryopsida</taxon>
        <taxon>Funariidae</taxon>
        <taxon>Funariales</taxon>
        <taxon>Funariaceae</taxon>
        <taxon>Physcomitrium</taxon>
    </lineage>
</organism>
<dbReference type="Gramene" id="Pp3c8_3340V3.1">
    <property type="protein sequence ID" value="Pp3c8_3340V3.1"/>
    <property type="gene ID" value="Pp3c8_3340"/>
</dbReference>
<evidence type="ECO:0000256" key="1">
    <source>
        <dbReference type="SAM" id="MobiDB-lite"/>
    </source>
</evidence>
<feature type="region of interest" description="Disordered" evidence="1">
    <location>
        <begin position="1"/>
        <end position="20"/>
    </location>
</feature>
<evidence type="ECO:0000313" key="3">
    <source>
        <dbReference type="EnsemblPlants" id="Pp3c8_3340V3.1"/>
    </source>
</evidence>
<sequence length="20" mass="2246">MQKVVDNSSGVVMKKKRAHC</sequence>
<proteinExistence type="predicted"/>
<reference evidence="2 4" key="1">
    <citation type="journal article" date="2008" name="Science">
        <title>The Physcomitrella genome reveals evolutionary insights into the conquest of land by plants.</title>
        <authorList>
            <person name="Rensing S."/>
            <person name="Lang D."/>
            <person name="Zimmer A."/>
            <person name="Terry A."/>
            <person name="Salamov A."/>
            <person name="Shapiro H."/>
            <person name="Nishiyama T."/>
            <person name="Perroud P.-F."/>
            <person name="Lindquist E."/>
            <person name="Kamisugi Y."/>
            <person name="Tanahashi T."/>
            <person name="Sakakibara K."/>
            <person name="Fujita T."/>
            <person name="Oishi K."/>
            <person name="Shin-I T."/>
            <person name="Kuroki Y."/>
            <person name="Toyoda A."/>
            <person name="Suzuki Y."/>
            <person name="Hashimoto A."/>
            <person name="Yamaguchi K."/>
            <person name="Sugano A."/>
            <person name="Kohara Y."/>
            <person name="Fujiyama A."/>
            <person name="Anterola A."/>
            <person name="Aoki S."/>
            <person name="Ashton N."/>
            <person name="Barbazuk W.B."/>
            <person name="Barker E."/>
            <person name="Bennetzen J."/>
            <person name="Bezanilla M."/>
            <person name="Blankenship R."/>
            <person name="Cho S.H."/>
            <person name="Dutcher S."/>
            <person name="Estelle M."/>
            <person name="Fawcett J.A."/>
            <person name="Gundlach H."/>
            <person name="Hanada K."/>
            <person name="Heyl A."/>
            <person name="Hicks K.A."/>
            <person name="Hugh J."/>
            <person name="Lohr M."/>
            <person name="Mayer K."/>
            <person name="Melkozernov A."/>
            <person name="Murata T."/>
            <person name="Nelson D."/>
            <person name="Pils B."/>
            <person name="Prigge M."/>
            <person name="Reiss B."/>
            <person name="Renner T."/>
            <person name="Rombauts S."/>
            <person name="Rushton P."/>
            <person name="Sanderfoot A."/>
            <person name="Schween G."/>
            <person name="Shiu S.-H."/>
            <person name="Stueber K."/>
            <person name="Theodoulou F.L."/>
            <person name="Tu H."/>
            <person name="Van de Peer Y."/>
            <person name="Verrier P.J."/>
            <person name="Waters E."/>
            <person name="Wood A."/>
            <person name="Yang L."/>
            <person name="Cove D."/>
            <person name="Cuming A."/>
            <person name="Hasebe M."/>
            <person name="Lucas S."/>
            <person name="Mishler D.B."/>
            <person name="Reski R."/>
            <person name="Grigoriev I."/>
            <person name="Quatrano R.S."/>
            <person name="Boore J.L."/>
        </authorList>
    </citation>
    <scope>NUCLEOTIDE SEQUENCE [LARGE SCALE GENOMIC DNA]</scope>
    <source>
        <strain evidence="3 4">cv. Gransden 2004</strain>
    </source>
</reference>
<accession>A0A2K1K607</accession>
<dbReference type="AlphaFoldDB" id="A0A2K1K607"/>
<feature type="compositionally biased region" description="Polar residues" evidence="1">
    <location>
        <begin position="1"/>
        <end position="10"/>
    </location>
</feature>
<dbReference type="EMBL" id="ABEU02000008">
    <property type="protein sequence ID" value="PNR49208.1"/>
    <property type="molecule type" value="Genomic_DNA"/>
</dbReference>
<evidence type="ECO:0000313" key="4">
    <source>
        <dbReference type="Proteomes" id="UP000006727"/>
    </source>
</evidence>
<keyword evidence="4" id="KW-1185">Reference proteome</keyword>
<dbReference type="InParanoid" id="A0A2K1K607"/>